<gene>
    <name evidence="2" type="ORF">C5Y83_08750</name>
</gene>
<sequence length="320" mass="35530">MVPKNQVFVFVMHIPINPGGVTAAVALLLGVVGIWLLIRIRSGLRGTTLTAAWAWAMVAWVCLVGCEIVIGVCHQLELSIVDNHWRYLAAMGLFLPTLAQVGAKRRHLVAWQLLMLAFWSALSVPVLEIWFLDSAGRSDPGWIWGCFLGLLMIAGLLNNLATRFGPAALCLAIAQGLMVYPYLPWASAPVTTGGALLSMGVLLLGMGMVAFRSQARSEIVRPENQAWLDFRDQFGSFWALRVMQRVNDAAVRYDWGLWLGWDGFHQVEIVGSDPEFRDEVRQGLVACLRKLLGDFVDQEWLDARLPKCDPKKNGMEDLEA</sequence>
<dbReference type="AlphaFoldDB" id="A0A2S8FV00"/>
<reference evidence="2 3" key="1">
    <citation type="submission" date="2018-02" db="EMBL/GenBank/DDBJ databases">
        <title>Comparative genomes isolates from brazilian mangrove.</title>
        <authorList>
            <person name="Araujo J.E."/>
            <person name="Taketani R.G."/>
            <person name="Silva M.C.P."/>
            <person name="Loureco M.V."/>
            <person name="Andreote F.D."/>
        </authorList>
    </citation>
    <scope>NUCLEOTIDE SEQUENCE [LARGE SCALE GENOMIC DNA]</scope>
    <source>
        <strain evidence="2 3">Hex-1 MGV</strain>
    </source>
</reference>
<name>A0A2S8FV00_9BACT</name>
<evidence type="ECO:0000313" key="2">
    <source>
        <dbReference type="EMBL" id="PQO36005.1"/>
    </source>
</evidence>
<organism evidence="2 3">
    <name type="scientific">Blastopirellula marina</name>
    <dbReference type="NCBI Taxonomy" id="124"/>
    <lineage>
        <taxon>Bacteria</taxon>
        <taxon>Pseudomonadati</taxon>
        <taxon>Planctomycetota</taxon>
        <taxon>Planctomycetia</taxon>
        <taxon>Pirellulales</taxon>
        <taxon>Pirellulaceae</taxon>
        <taxon>Blastopirellula</taxon>
    </lineage>
</organism>
<keyword evidence="1" id="KW-0472">Membrane</keyword>
<keyword evidence="1" id="KW-1133">Transmembrane helix</keyword>
<accession>A0A2S8FV00</accession>
<feature type="transmembrane region" description="Helical" evidence="1">
    <location>
        <begin position="167"/>
        <end position="183"/>
    </location>
</feature>
<feature type="transmembrane region" description="Helical" evidence="1">
    <location>
        <begin position="84"/>
        <end position="101"/>
    </location>
</feature>
<feature type="transmembrane region" description="Helical" evidence="1">
    <location>
        <begin position="50"/>
        <end position="72"/>
    </location>
</feature>
<proteinExistence type="predicted"/>
<feature type="transmembrane region" description="Helical" evidence="1">
    <location>
        <begin position="20"/>
        <end position="38"/>
    </location>
</feature>
<feature type="transmembrane region" description="Helical" evidence="1">
    <location>
        <begin position="142"/>
        <end position="160"/>
    </location>
</feature>
<dbReference type="EMBL" id="PUHY01000006">
    <property type="protein sequence ID" value="PQO36005.1"/>
    <property type="molecule type" value="Genomic_DNA"/>
</dbReference>
<feature type="transmembrane region" description="Helical" evidence="1">
    <location>
        <begin position="189"/>
        <end position="211"/>
    </location>
</feature>
<feature type="transmembrane region" description="Helical" evidence="1">
    <location>
        <begin position="108"/>
        <end position="130"/>
    </location>
</feature>
<protein>
    <submittedName>
        <fullName evidence="2">Uncharacterized protein</fullName>
    </submittedName>
</protein>
<evidence type="ECO:0000313" key="3">
    <source>
        <dbReference type="Proteomes" id="UP000238322"/>
    </source>
</evidence>
<keyword evidence="1" id="KW-0812">Transmembrane</keyword>
<dbReference type="Proteomes" id="UP000238322">
    <property type="component" value="Unassembled WGS sequence"/>
</dbReference>
<comment type="caution">
    <text evidence="2">The sequence shown here is derived from an EMBL/GenBank/DDBJ whole genome shotgun (WGS) entry which is preliminary data.</text>
</comment>
<evidence type="ECO:0000256" key="1">
    <source>
        <dbReference type="SAM" id="Phobius"/>
    </source>
</evidence>